<evidence type="ECO:0000313" key="2">
    <source>
        <dbReference type="Proteomes" id="UP000886476"/>
    </source>
</evidence>
<protein>
    <recommendedName>
        <fullName evidence="3">HEAT repeat domain-containing protein</fullName>
    </recommendedName>
</protein>
<organism evidence="1 2">
    <name type="scientific">Bradyrhizobium aeschynomenes</name>
    <dbReference type="NCBI Taxonomy" id="2734909"/>
    <lineage>
        <taxon>Bacteria</taxon>
        <taxon>Pseudomonadati</taxon>
        <taxon>Pseudomonadota</taxon>
        <taxon>Alphaproteobacteria</taxon>
        <taxon>Hyphomicrobiales</taxon>
        <taxon>Nitrobacteraceae</taxon>
        <taxon>Bradyrhizobium</taxon>
    </lineage>
</organism>
<dbReference type="RefSeq" id="WP_172110180.1">
    <property type="nucleotide sequence ID" value="NZ_JABFDN010000002.1"/>
</dbReference>
<comment type="caution">
    <text evidence="1">The sequence shown here is derived from an EMBL/GenBank/DDBJ whole genome shotgun (WGS) entry which is preliminary data.</text>
</comment>
<proteinExistence type="predicted"/>
<gene>
    <name evidence="1" type="ORF">HL667_08865</name>
</gene>
<dbReference type="EMBL" id="JABFDN010000002">
    <property type="protein sequence ID" value="NPU65103.1"/>
    <property type="molecule type" value="Genomic_DNA"/>
</dbReference>
<name>A0ABX2CA18_9BRAD</name>
<keyword evidence="2" id="KW-1185">Reference proteome</keyword>
<dbReference type="Proteomes" id="UP000886476">
    <property type="component" value="Unassembled WGS sequence"/>
</dbReference>
<evidence type="ECO:0008006" key="3">
    <source>
        <dbReference type="Google" id="ProtNLM"/>
    </source>
</evidence>
<reference evidence="1" key="1">
    <citation type="submission" date="2020-05" db="EMBL/GenBank/DDBJ databases">
        <title>Nod-independent and nitrogen-fixing Bradyrhizobium aeschynomene sp. nov. isolated from nodules of Aeschynomene indica.</title>
        <authorList>
            <person name="Zhang Z."/>
        </authorList>
    </citation>
    <scope>NUCLEOTIDE SEQUENCE</scope>
    <source>
        <strain evidence="1">83012</strain>
    </source>
</reference>
<accession>A0ABX2CA18</accession>
<sequence>MAKSGAKPAGLDDHARKLAAGFAKGRLPQPTPELERFLLTHSTEISAAAEGVCRHMPPAGDDEALGIGYLFMLQMLLSGLNERAKRGAKDAAELIARFQSDLAAKAEAGEIEGTLLAYLGGALQQAGIAASPELIAVSAELGDEEEDDVLPGDIVSVLEDILEACDGDPFQMVSAFAEGAHLMPDDAKIALATHLAQNEQADARAAAVLFLQNGSAAVRKAAAAALLEQAATFSPVDLRRVIAMRNWRPERERAGVDAIIQKARAAGVDCAPWAKSAVDKLKSSATDGAGTQLLLAVSPVDRKTQRIMTIFTRDGISEAMTSDPQPLQSVNGIVAGLESHGPLLDVGRAFVDRMIGHHLGLTVARGEVPPAGLLQVAETIGGAEWQPARIDFRELLNELIADLPDDLRAPEDVAMALADSGDIVELDGIEDSWFEDDAELEQKVKSASRQAREKLPAKLLQNDGAIGAQRARWAELFVMTALWMREGARDEWLGWADLAVIARAVRDGHDLREIGLMRNIAERTVACLAREDDDDELQDDPF</sequence>
<evidence type="ECO:0000313" key="1">
    <source>
        <dbReference type="EMBL" id="NPU65103.1"/>
    </source>
</evidence>